<dbReference type="Proteomes" id="UP000186879">
    <property type="component" value="Chromosome"/>
</dbReference>
<accession>A0A1L3Q2R5</accession>
<evidence type="ECO:0000256" key="2">
    <source>
        <dbReference type="ARBA" id="ARBA00022573"/>
    </source>
</evidence>
<protein>
    <submittedName>
        <fullName evidence="9">Cobalt-factor II C(20)-methyltransferase</fullName>
        <ecNumber evidence="9">2.1.1.151</ecNumber>
    </submittedName>
    <submittedName>
        <fullName evidence="10">Cobalt-factor II C20-methyltransferase</fullName>
    </submittedName>
    <submittedName>
        <fullName evidence="8">Precorrin-2 C(20)-methyltransferase</fullName>
    </submittedName>
</protein>
<evidence type="ECO:0000256" key="6">
    <source>
        <dbReference type="PIRNR" id="PIRNR036427"/>
    </source>
</evidence>
<dbReference type="InterPro" id="IPR035996">
    <property type="entry name" value="4pyrrol_Methylase_sf"/>
</dbReference>
<dbReference type="KEGG" id="mhaz:BHR79_06245"/>
<dbReference type="NCBIfam" id="NF004060">
    <property type="entry name" value="PRK05576.1-3"/>
    <property type="match status" value="1"/>
</dbReference>
<dbReference type="Gene3D" id="3.40.1010.10">
    <property type="entry name" value="Cobalt-precorrin-4 Transmethylase, Domain 1"/>
    <property type="match status" value="1"/>
</dbReference>
<reference evidence="8 11" key="1">
    <citation type="submission" date="2016-10" db="EMBL/GenBank/DDBJ databases">
        <title>Methanohalophilus halophilus.</title>
        <authorList>
            <person name="L'haridon S."/>
        </authorList>
    </citation>
    <scope>NUCLEOTIDE SEQUENCE [LARGE SCALE GENOMIC DNA]</scope>
    <source>
        <strain evidence="8 11">Z-7982</strain>
    </source>
</reference>
<dbReference type="EMBL" id="RJJG01000003">
    <property type="protein sequence ID" value="RNI09821.1"/>
    <property type="molecule type" value="Genomic_DNA"/>
</dbReference>
<evidence type="ECO:0000256" key="4">
    <source>
        <dbReference type="ARBA" id="ARBA00022679"/>
    </source>
</evidence>
<keyword evidence="3 8" id="KW-0489">Methyltransferase</keyword>
<dbReference type="EC" id="2.1.1.151" evidence="9"/>
<keyword evidence="5" id="KW-0949">S-adenosyl-L-methionine</keyword>
<reference evidence="10 12" key="2">
    <citation type="submission" date="2016-10" db="EMBL/GenBank/DDBJ databases">
        <authorList>
            <person name="de Groot N.N."/>
        </authorList>
    </citation>
    <scope>NUCLEOTIDE SEQUENCE [LARGE SCALE GENOMIC DNA]</scope>
    <source>
        <strain evidence="10 12">Z-7982</strain>
    </source>
</reference>
<comment type="pathway">
    <text evidence="1">Cofactor biosynthesis; adenosylcobalamin biosynthesis.</text>
</comment>
<proteinExistence type="inferred from homology"/>
<comment type="similarity">
    <text evidence="6">Belongs to the precorrin methyltransferase family.</text>
</comment>
<evidence type="ECO:0000313" key="12">
    <source>
        <dbReference type="Proteomes" id="UP000198669"/>
    </source>
</evidence>
<keyword evidence="11" id="KW-1185">Reference proteome</keyword>
<dbReference type="InterPro" id="IPR012382">
    <property type="entry name" value="CobI/CbiL"/>
</dbReference>
<dbReference type="CDD" id="cd11645">
    <property type="entry name" value="Precorrin_2_C20_MT"/>
    <property type="match status" value="1"/>
</dbReference>
<keyword evidence="2" id="KW-0169">Cobalamin biosynthesis</keyword>
<dbReference type="SUPFAM" id="SSF53790">
    <property type="entry name" value="Tetrapyrrole methylase"/>
    <property type="match status" value="1"/>
</dbReference>
<evidence type="ECO:0000313" key="8">
    <source>
        <dbReference type="EMBL" id="APH39123.1"/>
    </source>
</evidence>
<dbReference type="EMBL" id="FNMU01000003">
    <property type="protein sequence ID" value="SDW58490.1"/>
    <property type="molecule type" value="Genomic_DNA"/>
</dbReference>
<sequence>MLIGVGLGPGEPDLLTLKAVNALKDSDKVYVPGKMAEELVKPYTDSEILDFPMLRDYDVLNEIWKKNADIIANEARNGTVVFGLIGDPNFFSTFTHLKRVMHKYYPDVETATIPGISSITSFASRTDSEIDSSFEVSDGSDKKSKIVLKAKHTQDIIRNLTEEGYDNFIFAERLFLDRERIIKGKENIPEKGNYFSIIYAEKGEK</sequence>
<feature type="domain" description="Tetrapyrrole methylase" evidence="7">
    <location>
        <begin position="1"/>
        <end position="140"/>
    </location>
</feature>
<dbReference type="AlphaFoldDB" id="A0A1L3Q2R5"/>
<dbReference type="InterPro" id="IPR014776">
    <property type="entry name" value="4pyrrole_Mease_sub2"/>
</dbReference>
<dbReference type="InterPro" id="IPR003043">
    <property type="entry name" value="Uropor_MeTrfase_CS"/>
</dbReference>
<gene>
    <name evidence="8" type="ORF">BHR79_06245</name>
    <name evidence="9" type="ORF">EFE40_04010</name>
    <name evidence="10" type="ORF">SAMN04515625_1262</name>
</gene>
<evidence type="ECO:0000256" key="1">
    <source>
        <dbReference type="ARBA" id="ARBA00004953"/>
    </source>
</evidence>
<dbReference type="Proteomes" id="UP000198669">
    <property type="component" value="Unassembled WGS sequence"/>
</dbReference>
<evidence type="ECO:0000313" key="10">
    <source>
        <dbReference type="EMBL" id="SDW58490.1"/>
    </source>
</evidence>
<evidence type="ECO:0000313" key="13">
    <source>
        <dbReference type="Proteomes" id="UP000267921"/>
    </source>
</evidence>
<dbReference type="GO" id="GO:0043781">
    <property type="term" value="F:cobalt-factor II C20-methyltransferase activity"/>
    <property type="evidence" value="ECO:0007669"/>
    <property type="project" value="UniProtKB-EC"/>
</dbReference>
<dbReference type="InterPro" id="IPR000878">
    <property type="entry name" value="4pyrrol_Mease"/>
</dbReference>
<dbReference type="Gene3D" id="3.30.950.10">
    <property type="entry name" value="Methyltransferase, Cobalt-precorrin-4 Transmethylase, Domain 2"/>
    <property type="match status" value="1"/>
</dbReference>
<dbReference type="Pfam" id="PF00590">
    <property type="entry name" value="TP_methylase"/>
    <property type="match status" value="1"/>
</dbReference>
<dbReference type="RefSeq" id="WP_072561559.1">
    <property type="nucleotide sequence ID" value="NZ_CP017921.1"/>
</dbReference>
<dbReference type="Proteomes" id="UP000267921">
    <property type="component" value="Unassembled WGS sequence"/>
</dbReference>
<name>A0A1L3Q2R5_9EURY</name>
<dbReference type="PIRSF" id="PIRSF036427">
    <property type="entry name" value="Precrrn-2_mtase"/>
    <property type="match status" value="1"/>
</dbReference>
<organism evidence="8 11">
    <name type="scientific">Methanohalophilus halophilus</name>
    <dbReference type="NCBI Taxonomy" id="2177"/>
    <lineage>
        <taxon>Archaea</taxon>
        <taxon>Methanobacteriati</taxon>
        <taxon>Methanobacteriota</taxon>
        <taxon>Stenosarchaea group</taxon>
        <taxon>Methanomicrobia</taxon>
        <taxon>Methanosarcinales</taxon>
        <taxon>Methanosarcinaceae</taxon>
        <taxon>Methanohalophilus</taxon>
    </lineage>
</organism>
<dbReference type="EMBL" id="CP017921">
    <property type="protein sequence ID" value="APH39123.1"/>
    <property type="molecule type" value="Genomic_DNA"/>
</dbReference>
<keyword evidence="4 8" id="KW-0808">Transferase</keyword>
<evidence type="ECO:0000256" key="3">
    <source>
        <dbReference type="ARBA" id="ARBA00022603"/>
    </source>
</evidence>
<dbReference type="GO" id="GO:0030788">
    <property type="term" value="F:precorrin-2 C20-methyltransferase activity"/>
    <property type="evidence" value="ECO:0007669"/>
    <property type="project" value="InterPro"/>
</dbReference>
<dbReference type="STRING" id="2177.BHR79_06245"/>
<dbReference type="OrthoDB" id="23546at2157"/>
<dbReference type="GeneID" id="30583349"/>
<dbReference type="PROSITE" id="PS00839">
    <property type="entry name" value="SUMT_1"/>
    <property type="match status" value="1"/>
</dbReference>
<evidence type="ECO:0000259" key="7">
    <source>
        <dbReference type="Pfam" id="PF00590"/>
    </source>
</evidence>
<dbReference type="GO" id="GO:0032259">
    <property type="term" value="P:methylation"/>
    <property type="evidence" value="ECO:0007669"/>
    <property type="project" value="UniProtKB-KW"/>
</dbReference>
<evidence type="ECO:0000313" key="9">
    <source>
        <dbReference type="EMBL" id="RNI09821.1"/>
    </source>
</evidence>
<reference evidence="9 13" key="3">
    <citation type="submission" date="2018-10" db="EMBL/GenBank/DDBJ databases">
        <title>Cultivation of a novel Methanohalophilus strain from Kebrit Deep of the Red Sea and a genomic comparison of members of the genus Methanohalophilus.</title>
        <authorList>
            <person name="Guan Y."/>
            <person name="Ngugi D.K."/>
            <person name="Stingl U."/>
        </authorList>
    </citation>
    <scope>NUCLEOTIDE SEQUENCE [LARGE SCALE GENOMIC DNA]</scope>
    <source>
        <strain evidence="9 13">DSM 3094</strain>
    </source>
</reference>
<dbReference type="PANTHER" id="PTHR43467">
    <property type="entry name" value="COBALT-PRECORRIN-2 C(20)-METHYLTRANSFERASE"/>
    <property type="match status" value="1"/>
</dbReference>
<evidence type="ECO:0000256" key="5">
    <source>
        <dbReference type="ARBA" id="ARBA00022691"/>
    </source>
</evidence>
<dbReference type="PANTHER" id="PTHR43467:SF2">
    <property type="entry name" value="COBALT-PRECORRIN-2 C(20)-METHYLTRANSFERASE"/>
    <property type="match status" value="1"/>
</dbReference>
<dbReference type="InterPro" id="IPR014777">
    <property type="entry name" value="4pyrrole_Mease_sub1"/>
</dbReference>
<evidence type="ECO:0000313" key="11">
    <source>
        <dbReference type="Proteomes" id="UP000186879"/>
    </source>
</evidence>
<dbReference type="GO" id="GO:0009236">
    <property type="term" value="P:cobalamin biosynthetic process"/>
    <property type="evidence" value="ECO:0007669"/>
    <property type="project" value="UniProtKB-UniRule"/>
</dbReference>